<comment type="caution">
    <text evidence="2">The sequence shown here is derived from an EMBL/GenBank/DDBJ whole genome shotgun (WGS) entry which is preliminary data.</text>
</comment>
<keyword evidence="1" id="KW-0472">Membrane</keyword>
<gene>
    <name evidence="2" type="ORF">PSTT_15093</name>
</gene>
<protein>
    <submittedName>
        <fullName evidence="2">Uncharacterized protein</fullName>
    </submittedName>
</protein>
<dbReference type="Proteomes" id="UP000239156">
    <property type="component" value="Unassembled WGS sequence"/>
</dbReference>
<dbReference type="VEuPathDB" id="FungiDB:PSHT_05628"/>
<organism evidence="2 3">
    <name type="scientific">Puccinia striiformis</name>
    <dbReference type="NCBI Taxonomy" id="27350"/>
    <lineage>
        <taxon>Eukaryota</taxon>
        <taxon>Fungi</taxon>
        <taxon>Dikarya</taxon>
        <taxon>Basidiomycota</taxon>
        <taxon>Pucciniomycotina</taxon>
        <taxon>Pucciniomycetes</taxon>
        <taxon>Pucciniales</taxon>
        <taxon>Pucciniaceae</taxon>
        <taxon>Puccinia</taxon>
    </lineage>
</organism>
<evidence type="ECO:0000313" key="2">
    <source>
        <dbReference type="EMBL" id="POV97365.1"/>
    </source>
</evidence>
<evidence type="ECO:0000313" key="3">
    <source>
        <dbReference type="Proteomes" id="UP000239156"/>
    </source>
</evidence>
<dbReference type="EMBL" id="PKSL01000263">
    <property type="protein sequence ID" value="POV97365.1"/>
    <property type="molecule type" value="Genomic_DNA"/>
</dbReference>
<feature type="non-terminal residue" evidence="2">
    <location>
        <position position="1"/>
    </location>
</feature>
<keyword evidence="3" id="KW-1185">Reference proteome</keyword>
<reference evidence="2" key="1">
    <citation type="submission" date="2017-12" db="EMBL/GenBank/DDBJ databases">
        <title>Gene loss provides genomic basis for host adaptation in cereal stripe rust fungi.</title>
        <authorList>
            <person name="Xia C."/>
        </authorList>
    </citation>
    <scope>NUCLEOTIDE SEQUENCE [LARGE SCALE GENOMIC DNA]</scope>
    <source>
        <strain evidence="2">93-210</strain>
    </source>
</reference>
<name>A0A2S4UJA0_9BASI</name>
<dbReference type="AlphaFoldDB" id="A0A2S4UJA0"/>
<keyword evidence="1" id="KW-0812">Transmembrane</keyword>
<dbReference type="VEuPathDB" id="FungiDB:PSTT_15093"/>
<accession>A0A2S4UJA0</accession>
<keyword evidence="1" id="KW-1133">Transmembrane helix</keyword>
<proteinExistence type="predicted"/>
<feature type="transmembrane region" description="Helical" evidence="1">
    <location>
        <begin position="38"/>
        <end position="55"/>
    </location>
</feature>
<sequence>VSSSSVLQSGGTSVWTFCHKRNHRAHLRPTRTVTSMRIIVHSSLIIFVIGFMAMITQVQGVPSLGDAWKKIIDTTLFPRDFVVYKQTDTEKEPFKAPIVIGGALYLKFYPHGNSWRVESFKSKAVTFKVGKSAEGGFSFAAIIHRGSIITLPKEFSRHDELSVSVVGIGKSPLIFPLIE</sequence>
<evidence type="ECO:0000256" key="1">
    <source>
        <dbReference type="SAM" id="Phobius"/>
    </source>
</evidence>